<dbReference type="SUPFAM" id="SSF49899">
    <property type="entry name" value="Concanavalin A-like lectins/glucanases"/>
    <property type="match status" value="1"/>
</dbReference>
<dbReference type="EMBL" id="JBJQOH010000007">
    <property type="protein sequence ID" value="KAL3681760.1"/>
    <property type="molecule type" value="Genomic_DNA"/>
</dbReference>
<evidence type="ECO:0008006" key="4">
    <source>
        <dbReference type="Google" id="ProtNLM"/>
    </source>
</evidence>
<evidence type="ECO:0000313" key="3">
    <source>
        <dbReference type="Proteomes" id="UP001633002"/>
    </source>
</evidence>
<keyword evidence="3" id="KW-1185">Reference proteome</keyword>
<accession>A0ABD3GUI2</accession>
<comment type="caution">
    <text evidence="2">The sequence shown here is derived from an EMBL/GenBank/DDBJ whole genome shotgun (WGS) entry which is preliminary data.</text>
</comment>
<dbReference type="InterPro" id="IPR043136">
    <property type="entry name" value="B30.2/SPRY_sf"/>
</dbReference>
<protein>
    <recommendedName>
        <fullName evidence="4">SPRY domain-containing protein</fullName>
    </recommendedName>
</protein>
<dbReference type="AlphaFoldDB" id="A0ABD3GUI2"/>
<sequence length="234" mass="25599">MLSRGLSTRDSVTLPGNTAKALLSLWSREPWRHVKDPAGPLSSRRLPSGKIEYTPEAPGESLRNTLASQKNGWALIKTSDSRVFIKRGVSSGEDEQADCILYATLPHAVDDDNVGTEFRVRVVLDMVQKRCSFTLNGVDLGVAWTDLPSKYYFPALSFFSNSMYSLPQDEEVAANSGTTVRVELLDGFDFEESCSTRKRSRASLTSGSESSTSGADVYQPDIIQLGRSSTESSS</sequence>
<feature type="region of interest" description="Disordered" evidence="1">
    <location>
        <begin position="196"/>
        <end position="234"/>
    </location>
</feature>
<reference evidence="2 3" key="1">
    <citation type="submission" date="2024-09" db="EMBL/GenBank/DDBJ databases">
        <title>Chromosome-scale assembly of Riccia sorocarpa.</title>
        <authorList>
            <person name="Paukszto L."/>
        </authorList>
    </citation>
    <scope>NUCLEOTIDE SEQUENCE [LARGE SCALE GENOMIC DNA]</scope>
    <source>
        <strain evidence="2">LP-2024</strain>
        <tissue evidence="2">Aerial parts of the thallus</tissue>
    </source>
</reference>
<dbReference type="InterPro" id="IPR013320">
    <property type="entry name" value="ConA-like_dom_sf"/>
</dbReference>
<evidence type="ECO:0000256" key="1">
    <source>
        <dbReference type="SAM" id="MobiDB-lite"/>
    </source>
</evidence>
<evidence type="ECO:0000313" key="2">
    <source>
        <dbReference type="EMBL" id="KAL3681760.1"/>
    </source>
</evidence>
<proteinExistence type="predicted"/>
<organism evidence="2 3">
    <name type="scientific">Riccia sorocarpa</name>
    <dbReference type="NCBI Taxonomy" id="122646"/>
    <lineage>
        <taxon>Eukaryota</taxon>
        <taxon>Viridiplantae</taxon>
        <taxon>Streptophyta</taxon>
        <taxon>Embryophyta</taxon>
        <taxon>Marchantiophyta</taxon>
        <taxon>Marchantiopsida</taxon>
        <taxon>Marchantiidae</taxon>
        <taxon>Marchantiales</taxon>
        <taxon>Ricciaceae</taxon>
        <taxon>Riccia</taxon>
    </lineage>
</organism>
<gene>
    <name evidence="2" type="ORF">R1sor_024716</name>
</gene>
<feature type="compositionally biased region" description="Low complexity" evidence="1">
    <location>
        <begin position="202"/>
        <end position="215"/>
    </location>
</feature>
<dbReference type="Proteomes" id="UP001633002">
    <property type="component" value="Unassembled WGS sequence"/>
</dbReference>
<name>A0ABD3GUI2_9MARC</name>
<dbReference type="Gene3D" id="2.60.120.920">
    <property type="match status" value="1"/>
</dbReference>